<dbReference type="EMBL" id="BAAARJ010000007">
    <property type="protein sequence ID" value="GAA2611606.1"/>
    <property type="molecule type" value="Genomic_DNA"/>
</dbReference>
<keyword evidence="4" id="KW-1185">Reference proteome</keyword>
<name>A0ABN3Q257_9ACTN</name>
<dbReference type="Pfam" id="PF22596">
    <property type="entry name" value="Scabin-like"/>
    <property type="match status" value="1"/>
</dbReference>
<reference evidence="3 4" key="1">
    <citation type="journal article" date="2019" name="Int. J. Syst. Evol. Microbiol.">
        <title>The Global Catalogue of Microorganisms (GCM) 10K type strain sequencing project: providing services to taxonomists for standard genome sequencing and annotation.</title>
        <authorList>
            <consortium name="The Broad Institute Genomics Platform"/>
            <consortium name="The Broad Institute Genome Sequencing Center for Infectious Disease"/>
            <person name="Wu L."/>
            <person name="Ma J."/>
        </authorList>
    </citation>
    <scope>NUCLEOTIDE SEQUENCE [LARGE SCALE GENOMIC DNA]</scope>
    <source>
        <strain evidence="3 4">JCM 16373</strain>
    </source>
</reference>
<sequence>MDSQERADYSDAEGFGSEADSMEGSYEGWDNHPEQVQEALEAFPGRMSGRARIEAVGYGDSKYGINPQDIRVANSGPSGDNEFVYRLDELPLYRWESRGPEIVFEVGLRNKNNLVPSSLQYYQNNHRDTALVSFTRDKDPAAAKPVWLDEVETYRYCAPNVRGGIDIMASLPEVAYRNQQEVVFWKGMRPEFLGSVDAFSKPDELNPNGRLIGSMNNPRASPETRAAQAQLDRETAWERVREAAQFARNGQASEYDVFRQQYAEWHLRSGRHTEHAALDGNLRSYAEWWATHRGEAQRLSRDWADLRAPSWGSSPPQPPPATADFYARAARLSASQQSEPQRTQGQSRAQAPVAGPGLTDTPQVAHPSQPAAAQPLQGAAALQQFVAQGARTHLPSQAKRRASQELSDRQNQGATGPGGATRYAQPAPGSQNQLGAPGSASRKRRK</sequence>
<evidence type="ECO:0000313" key="4">
    <source>
        <dbReference type="Proteomes" id="UP001501447"/>
    </source>
</evidence>
<feature type="compositionally biased region" description="Polar residues" evidence="1">
    <location>
        <begin position="339"/>
        <end position="349"/>
    </location>
</feature>
<evidence type="ECO:0000259" key="2">
    <source>
        <dbReference type="Pfam" id="PF22596"/>
    </source>
</evidence>
<comment type="caution">
    <text evidence="3">The sequence shown here is derived from an EMBL/GenBank/DDBJ whole genome shotgun (WGS) entry which is preliminary data.</text>
</comment>
<feature type="compositionally biased region" description="Low complexity" evidence="1">
    <location>
        <begin position="362"/>
        <end position="377"/>
    </location>
</feature>
<feature type="domain" description="Pierisin-like" evidence="2">
    <location>
        <begin position="92"/>
        <end position="208"/>
    </location>
</feature>
<evidence type="ECO:0000256" key="1">
    <source>
        <dbReference type="SAM" id="MobiDB-lite"/>
    </source>
</evidence>
<evidence type="ECO:0000313" key="3">
    <source>
        <dbReference type="EMBL" id="GAA2611606.1"/>
    </source>
</evidence>
<feature type="region of interest" description="Disordered" evidence="1">
    <location>
        <begin position="331"/>
        <end position="377"/>
    </location>
</feature>
<dbReference type="SUPFAM" id="SSF56399">
    <property type="entry name" value="ADP-ribosylation"/>
    <property type="match status" value="1"/>
</dbReference>
<feature type="region of interest" description="Disordered" evidence="1">
    <location>
        <begin position="1"/>
        <end position="36"/>
    </location>
</feature>
<feature type="region of interest" description="Disordered" evidence="1">
    <location>
        <begin position="390"/>
        <end position="446"/>
    </location>
</feature>
<dbReference type="InterPro" id="IPR054695">
    <property type="entry name" value="Pierisin-like_dom"/>
</dbReference>
<dbReference type="Gene3D" id="3.90.210.10">
    <property type="entry name" value="Heat-Labile Enterotoxin, subunit A"/>
    <property type="match status" value="1"/>
</dbReference>
<accession>A0ABN3Q257</accession>
<gene>
    <name evidence="3" type="ORF">GCM10009863_26600</name>
</gene>
<dbReference type="RefSeq" id="WP_344565481.1">
    <property type="nucleotide sequence ID" value="NZ_BAAARJ010000007.1"/>
</dbReference>
<organism evidence="3 4">
    <name type="scientific">Streptomyces axinellae</name>
    <dbReference type="NCBI Taxonomy" id="552788"/>
    <lineage>
        <taxon>Bacteria</taxon>
        <taxon>Bacillati</taxon>
        <taxon>Actinomycetota</taxon>
        <taxon>Actinomycetes</taxon>
        <taxon>Kitasatosporales</taxon>
        <taxon>Streptomycetaceae</taxon>
        <taxon>Streptomyces</taxon>
    </lineage>
</organism>
<dbReference type="Proteomes" id="UP001501447">
    <property type="component" value="Unassembled WGS sequence"/>
</dbReference>
<protein>
    <recommendedName>
        <fullName evidence="2">Pierisin-like domain-containing protein</fullName>
    </recommendedName>
</protein>
<proteinExistence type="predicted"/>